<evidence type="ECO:0000256" key="14">
    <source>
        <dbReference type="PIRSR" id="PIRSR037281-3"/>
    </source>
</evidence>
<dbReference type="GO" id="GO:0004715">
    <property type="term" value="F:non-membrane spanning protein tyrosine kinase activity"/>
    <property type="evidence" value="ECO:0007669"/>
    <property type="project" value="UniProtKB-UniRule"/>
</dbReference>
<evidence type="ECO:0000256" key="15">
    <source>
        <dbReference type="PROSITE-ProRule" id="PRU10141"/>
    </source>
</evidence>
<keyword evidence="2 11" id="KW-0808">Transferase</keyword>
<feature type="binding site" evidence="15">
    <location>
        <position position="244"/>
    </location>
    <ligand>
        <name>ATP</name>
        <dbReference type="ChEBI" id="CHEBI:30616"/>
    </ligand>
</feature>
<reference evidence="19" key="1">
    <citation type="submission" date="2025-08" db="UniProtKB">
        <authorList>
            <consortium name="RefSeq"/>
        </authorList>
    </citation>
    <scope>IDENTIFICATION</scope>
</reference>
<dbReference type="GeneID" id="100897980"/>
<evidence type="ECO:0000313" key="19">
    <source>
        <dbReference type="RefSeq" id="XP_028967440.1"/>
    </source>
</evidence>
<dbReference type="RefSeq" id="XP_028967440.1">
    <property type="nucleotide sequence ID" value="XM_029111607.1"/>
</dbReference>
<dbReference type="PROSITE" id="PS00108">
    <property type="entry name" value="PROTEIN_KINASE_ST"/>
    <property type="match status" value="1"/>
</dbReference>
<dbReference type="PANTHER" id="PTHR11042:SF185">
    <property type="entry name" value="WEE1-LIKE PROTEIN KINASE"/>
    <property type="match status" value="1"/>
</dbReference>
<keyword evidence="18" id="KW-1185">Reference proteome</keyword>
<feature type="active site" description="Proton acceptor" evidence="12">
    <location>
        <position position="339"/>
    </location>
</feature>
<feature type="compositionally biased region" description="Polar residues" evidence="16">
    <location>
        <begin position="83"/>
        <end position="93"/>
    </location>
</feature>
<dbReference type="EC" id="2.7.10.2" evidence="11"/>
<feature type="binding site" evidence="14">
    <location>
        <position position="374"/>
    </location>
    <ligand>
        <name>Mg(2+)</name>
        <dbReference type="ChEBI" id="CHEBI:18420"/>
        <label>1</label>
    </ligand>
</feature>
<evidence type="ECO:0000256" key="6">
    <source>
        <dbReference type="ARBA" id="ARBA00022840"/>
    </source>
</evidence>
<dbReference type="InterPro" id="IPR017164">
    <property type="entry name" value="Wee1-like_protein_kinase"/>
</dbReference>
<dbReference type="KEGG" id="goe:100897980"/>
<dbReference type="PROSITE" id="PS00107">
    <property type="entry name" value="PROTEIN_KINASE_ATP"/>
    <property type="match status" value="1"/>
</dbReference>
<comment type="similarity">
    <text evidence="10">Belongs to the protein kinase superfamily. Ser/Thr protein kinase family. GCN2 subfamily.</text>
</comment>
<keyword evidence="5 11" id="KW-0418">Kinase</keyword>
<evidence type="ECO:0000256" key="3">
    <source>
        <dbReference type="ARBA" id="ARBA00022723"/>
    </source>
</evidence>
<comment type="similarity">
    <text evidence="11">Belongs to the protein kinase superfamily. Ser/Thr protein kinase family. WEE1 subfamily.</text>
</comment>
<evidence type="ECO:0000256" key="16">
    <source>
        <dbReference type="SAM" id="MobiDB-lite"/>
    </source>
</evidence>
<dbReference type="SMART" id="SM00220">
    <property type="entry name" value="S_TKc"/>
    <property type="match status" value="1"/>
</dbReference>
<dbReference type="GO" id="GO:0000278">
    <property type="term" value="P:mitotic cell cycle"/>
    <property type="evidence" value="ECO:0007669"/>
    <property type="project" value="InterPro"/>
</dbReference>
<dbReference type="InterPro" id="IPR000719">
    <property type="entry name" value="Prot_kinase_dom"/>
</dbReference>
<feature type="region of interest" description="Disordered" evidence="16">
    <location>
        <begin position="1"/>
        <end position="45"/>
    </location>
</feature>
<comment type="catalytic activity">
    <reaction evidence="11">
        <text>L-tyrosyl-[protein] + ATP = O-phospho-L-tyrosyl-[protein] + ADP + H(+)</text>
        <dbReference type="Rhea" id="RHEA:10596"/>
        <dbReference type="Rhea" id="RHEA-COMP:10136"/>
        <dbReference type="Rhea" id="RHEA-COMP:20101"/>
        <dbReference type="ChEBI" id="CHEBI:15378"/>
        <dbReference type="ChEBI" id="CHEBI:30616"/>
        <dbReference type="ChEBI" id="CHEBI:46858"/>
        <dbReference type="ChEBI" id="CHEBI:61978"/>
        <dbReference type="ChEBI" id="CHEBI:456216"/>
        <dbReference type="EC" id="2.7.10.2"/>
    </reaction>
</comment>
<evidence type="ECO:0000256" key="2">
    <source>
        <dbReference type="ARBA" id="ARBA00022679"/>
    </source>
</evidence>
<comment type="subcellular location">
    <subcellularLocation>
        <location evidence="1 11">Nucleus</location>
    </subcellularLocation>
</comment>
<evidence type="ECO:0000256" key="5">
    <source>
        <dbReference type="ARBA" id="ARBA00022777"/>
    </source>
</evidence>
<evidence type="ECO:0000256" key="13">
    <source>
        <dbReference type="PIRSR" id="PIRSR037281-2"/>
    </source>
</evidence>
<dbReference type="AlphaFoldDB" id="A0AAJ7WHS2"/>
<keyword evidence="8 11" id="KW-0829">Tyrosine-protein kinase</keyword>
<dbReference type="PROSITE" id="PS50011">
    <property type="entry name" value="PROTEIN_KINASE_DOM"/>
    <property type="match status" value="1"/>
</dbReference>
<evidence type="ECO:0000256" key="11">
    <source>
        <dbReference type="PIRNR" id="PIRNR037281"/>
    </source>
</evidence>
<feature type="binding site" evidence="14">
    <location>
        <position position="344"/>
    </location>
    <ligand>
        <name>Mg(2+)</name>
        <dbReference type="ChEBI" id="CHEBI:18420"/>
        <label>1</label>
    </ligand>
</feature>
<dbReference type="GO" id="GO:0005737">
    <property type="term" value="C:cytoplasm"/>
    <property type="evidence" value="ECO:0007669"/>
    <property type="project" value="TreeGrafter"/>
</dbReference>
<feature type="domain" description="Protein kinase" evidence="17">
    <location>
        <begin position="214"/>
        <end position="479"/>
    </location>
</feature>
<feature type="binding site" evidence="13">
    <location>
        <begin position="220"/>
        <end position="228"/>
    </location>
    <ligand>
        <name>ATP</name>
        <dbReference type="ChEBI" id="CHEBI:30616"/>
    </ligand>
</feature>
<dbReference type="GO" id="GO:0000287">
    <property type="term" value="F:magnesium ion binding"/>
    <property type="evidence" value="ECO:0007669"/>
    <property type="project" value="InterPro"/>
</dbReference>
<keyword evidence="7 14" id="KW-0460">Magnesium</keyword>
<feature type="region of interest" description="Disordered" evidence="16">
    <location>
        <begin position="83"/>
        <end position="138"/>
    </location>
</feature>
<dbReference type="GO" id="GO:0005524">
    <property type="term" value="F:ATP binding"/>
    <property type="evidence" value="ECO:0007669"/>
    <property type="project" value="UniProtKB-UniRule"/>
</dbReference>
<keyword evidence="3 11" id="KW-0479">Metal-binding</keyword>
<dbReference type="Gene3D" id="3.30.200.20">
    <property type="entry name" value="Phosphorylase Kinase, domain 1"/>
    <property type="match status" value="1"/>
</dbReference>
<gene>
    <name evidence="19" type="primary">LOC100897980</name>
</gene>
<evidence type="ECO:0000256" key="12">
    <source>
        <dbReference type="PIRSR" id="PIRSR037281-1"/>
    </source>
</evidence>
<protein>
    <recommendedName>
        <fullName evidence="11">Wee1-like protein kinase</fullName>
        <ecNumber evidence="11">2.7.10.2</ecNumber>
    </recommendedName>
</protein>
<evidence type="ECO:0000256" key="1">
    <source>
        <dbReference type="ARBA" id="ARBA00004123"/>
    </source>
</evidence>
<evidence type="ECO:0000256" key="7">
    <source>
        <dbReference type="ARBA" id="ARBA00022842"/>
    </source>
</evidence>
<sequence length="548" mass="62002">MSSPGCRQRLDFSDEPVEELNTSSDSGSEPGIVPRTPWVGGKQKQIGRVTPIQRTPATPTLVNSPPYQGIRTLRLMGSPQTPKTLFERSQQPKTEPRIRARLFPDRDGSQSPRARRSNCGIGSGGPLFGDLSAKRPSRTPLVERKQVNVNPFTPKGLLECQRKRPREDTSNNNNYELGCNFSICGIEELDRQAKVQRMYLSPNDEAYSRYEQEFLELEQIGSGEFGAVFKCIHRLDGCVYAIKKLKKPMQGSAAEKASLTEVWAHAVLGANTHVVRYYSAWAELNHMIIQNEFCNGGSLQEVSRQRTGIPMSEAQLRRLGLHVANGLKFIHNQNLVHMDIKPGNIFISKKEACSEDDGFEDDDAGENITYKIGDLGLVTSILHPEVEEGDCRYMAPELLRDDYSNLQKADIFSLGLTLYELGHGITLPKNGDDWQKLRRGELDPIPKFSDEFNNILRKMCHPDPSLRPSAHQLVCNPDFVPSTEKSNAQLRMELNAEKYKSQMLEKKLRQVARRLEKCTDFRLNFDFLKNPPKFVANRLPQDEWRANC</sequence>
<dbReference type="Proteomes" id="UP000694867">
    <property type="component" value="Unplaced"/>
</dbReference>
<dbReference type="GO" id="GO:0005634">
    <property type="term" value="C:nucleus"/>
    <property type="evidence" value="ECO:0007669"/>
    <property type="project" value="UniProtKB-SubCell"/>
</dbReference>
<keyword evidence="6 11" id="KW-0067">ATP-binding</keyword>
<comment type="cofactor">
    <cofactor evidence="14">
        <name>Mg(2+)</name>
        <dbReference type="ChEBI" id="CHEBI:18420"/>
    </cofactor>
    <text evidence="14">Binds 2 magnesium ions per subunit.</text>
</comment>
<evidence type="ECO:0000256" key="9">
    <source>
        <dbReference type="ARBA" id="ARBA00023242"/>
    </source>
</evidence>
<dbReference type="FunFam" id="3.30.200.20:FF:000115">
    <property type="entry name" value="Wee1-like kinase 2"/>
    <property type="match status" value="1"/>
</dbReference>
<keyword evidence="4 11" id="KW-0547">Nucleotide-binding</keyword>
<evidence type="ECO:0000256" key="4">
    <source>
        <dbReference type="ARBA" id="ARBA00022741"/>
    </source>
</evidence>
<dbReference type="InterPro" id="IPR008271">
    <property type="entry name" value="Ser/Thr_kinase_AS"/>
</dbReference>
<dbReference type="Gene3D" id="1.10.510.10">
    <property type="entry name" value="Transferase(Phosphotransferase) domain 1"/>
    <property type="match status" value="1"/>
</dbReference>
<dbReference type="SUPFAM" id="SSF56112">
    <property type="entry name" value="Protein kinase-like (PK-like)"/>
    <property type="match status" value="1"/>
</dbReference>
<evidence type="ECO:0000259" key="17">
    <source>
        <dbReference type="PROSITE" id="PS50011"/>
    </source>
</evidence>
<feature type="binding site" evidence="13">
    <location>
        <position position="243"/>
    </location>
    <ligand>
        <name>ATP</name>
        <dbReference type="ChEBI" id="CHEBI:30616"/>
    </ligand>
</feature>
<name>A0AAJ7WHS2_9ACAR</name>
<feature type="compositionally biased region" description="Basic and acidic residues" evidence="16">
    <location>
        <begin position="94"/>
        <end position="108"/>
    </location>
</feature>
<dbReference type="PANTHER" id="PTHR11042">
    <property type="entry name" value="EUKARYOTIC TRANSLATION INITIATION FACTOR 2-ALPHA KINASE EIF2-ALPHA KINASE -RELATED"/>
    <property type="match status" value="1"/>
</dbReference>
<evidence type="ECO:0000256" key="8">
    <source>
        <dbReference type="ARBA" id="ARBA00023137"/>
    </source>
</evidence>
<dbReference type="InterPro" id="IPR011009">
    <property type="entry name" value="Kinase-like_dom_sf"/>
</dbReference>
<dbReference type="InterPro" id="IPR050339">
    <property type="entry name" value="CC_SR_Kinase"/>
</dbReference>
<keyword evidence="9 11" id="KW-0539">Nucleus</keyword>
<dbReference type="PIRSF" id="PIRSF037281">
    <property type="entry name" value="Wee1-like_protein_kinase"/>
    <property type="match status" value="1"/>
</dbReference>
<evidence type="ECO:0000256" key="10">
    <source>
        <dbReference type="ARBA" id="ARBA00037982"/>
    </source>
</evidence>
<dbReference type="Pfam" id="PF00069">
    <property type="entry name" value="Pkinase"/>
    <property type="match status" value="1"/>
</dbReference>
<organism evidence="18 19">
    <name type="scientific">Galendromus occidentalis</name>
    <name type="common">western predatory mite</name>
    <dbReference type="NCBI Taxonomy" id="34638"/>
    <lineage>
        <taxon>Eukaryota</taxon>
        <taxon>Metazoa</taxon>
        <taxon>Ecdysozoa</taxon>
        <taxon>Arthropoda</taxon>
        <taxon>Chelicerata</taxon>
        <taxon>Arachnida</taxon>
        <taxon>Acari</taxon>
        <taxon>Parasitiformes</taxon>
        <taxon>Mesostigmata</taxon>
        <taxon>Gamasina</taxon>
        <taxon>Phytoseioidea</taxon>
        <taxon>Phytoseiidae</taxon>
        <taxon>Typhlodrominae</taxon>
        <taxon>Galendromus</taxon>
    </lineage>
</organism>
<evidence type="ECO:0000313" key="18">
    <source>
        <dbReference type="Proteomes" id="UP000694867"/>
    </source>
</evidence>
<accession>A0AAJ7WHS2</accession>
<proteinExistence type="inferred from homology"/>
<dbReference type="InterPro" id="IPR017441">
    <property type="entry name" value="Protein_kinase_ATP_BS"/>
</dbReference>